<dbReference type="AlphaFoldDB" id="A0A2R6XYH9"/>
<name>A0A2R6XYH9_9BACL</name>
<accession>A0A2R6XYH9</accession>
<sequence>MGAEEQAAVYGLRRNRDLRTWRVEYEDGLSIARGLRA</sequence>
<evidence type="ECO:0000313" key="1">
    <source>
        <dbReference type="EMBL" id="PTQ55452.1"/>
    </source>
</evidence>
<dbReference type="Proteomes" id="UP000244338">
    <property type="component" value="Unassembled WGS sequence"/>
</dbReference>
<comment type="caution">
    <text evidence="1">The sequence shown here is derived from an EMBL/GenBank/DDBJ whole genome shotgun (WGS) entry which is preliminary data.</text>
</comment>
<proteinExistence type="predicted"/>
<dbReference type="EMBL" id="PEBX01000113">
    <property type="protein sequence ID" value="PTQ55452.1"/>
    <property type="molecule type" value="Genomic_DNA"/>
</dbReference>
<protein>
    <submittedName>
        <fullName evidence="1">Uncharacterized protein</fullName>
    </submittedName>
</protein>
<reference evidence="2" key="1">
    <citation type="journal article" date="2018" name="Sci. Rep.">
        <title>Lignite coal burning seam in the remote Altai Mountains harbors a hydrogen-driven thermophilic microbial community.</title>
        <authorList>
            <person name="Kadnikov V.V."/>
            <person name="Mardanov A.V."/>
            <person name="Ivasenko D.A."/>
            <person name="Antsiferov D.V."/>
            <person name="Beletsky A.V."/>
            <person name="Karnachuk O.V."/>
            <person name="Ravin N.V."/>
        </authorList>
    </citation>
    <scope>NUCLEOTIDE SEQUENCE [LARGE SCALE GENOMIC DNA]</scope>
</reference>
<evidence type="ECO:0000313" key="2">
    <source>
        <dbReference type="Proteomes" id="UP000244338"/>
    </source>
</evidence>
<organism evidence="1 2">
    <name type="scientific">Candidatus Carbonibacillus altaicus</name>
    <dbReference type="NCBI Taxonomy" id="2163959"/>
    <lineage>
        <taxon>Bacteria</taxon>
        <taxon>Bacillati</taxon>
        <taxon>Bacillota</taxon>
        <taxon>Bacilli</taxon>
        <taxon>Bacillales</taxon>
        <taxon>Candidatus Carbonibacillus</taxon>
    </lineage>
</organism>
<gene>
    <name evidence="1" type="ORF">BSOLF_2094</name>
</gene>